<keyword evidence="3" id="KW-1185">Reference proteome</keyword>
<organism evidence="2 3">
    <name type="scientific">Thalassiosira oceanica</name>
    <name type="common">Marine diatom</name>
    <dbReference type="NCBI Taxonomy" id="159749"/>
    <lineage>
        <taxon>Eukaryota</taxon>
        <taxon>Sar</taxon>
        <taxon>Stramenopiles</taxon>
        <taxon>Ochrophyta</taxon>
        <taxon>Bacillariophyta</taxon>
        <taxon>Coscinodiscophyceae</taxon>
        <taxon>Thalassiosirophycidae</taxon>
        <taxon>Thalassiosirales</taxon>
        <taxon>Thalassiosiraceae</taxon>
        <taxon>Thalassiosira</taxon>
    </lineage>
</organism>
<accession>K0RCJ7</accession>
<proteinExistence type="predicted"/>
<comment type="caution">
    <text evidence="2">The sequence shown here is derived from an EMBL/GenBank/DDBJ whole genome shotgun (WGS) entry which is preliminary data.</text>
</comment>
<dbReference type="EMBL" id="AGNL01050062">
    <property type="protein sequence ID" value="EJK44187.1"/>
    <property type="molecule type" value="Genomic_DNA"/>
</dbReference>
<protein>
    <submittedName>
        <fullName evidence="2">Uncharacterized protein</fullName>
    </submittedName>
</protein>
<name>K0RCJ7_THAOC</name>
<reference evidence="2 3" key="1">
    <citation type="journal article" date="2012" name="Genome Biol.">
        <title>Genome and low-iron response of an oceanic diatom adapted to chronic iron limitation.</title>
        <authorList>
            <person name="Lommer M."/>
            <person name="Specht M."/>
            <person name="Roy A.S."/>
            <person name="Kraemer L."/>
            <person name="Andreson R."/>
            <person name="Gutowska M.A."/>
            <person name="Wolf J."/>
            <person name="Bergner S.V."/>
            <person name="Schilhabel M.B."/>
            <person name="Klostermeier U.C."/>
            <person name="Beiko R.G."/>
            <person name="Rosenstiel P."/>
            <person name="Hippler M."/>
            <person name="Laroche J."/>
        </authorList>
    </citation>
    <scope>NUCLEOTIDE SEQUENCE [LARGE SCALE GENOMIC DNA]</scope>
    <source>
        <strain evidence="2 3">CCMP1005</strain>
    </source>
</reference>
<evidence type="ECO:0000256" key="1">
    <source>
        <dbReference type="SAM" id="MobiDB-lite"/>
    </source>
</evidence>
<feature type="region of interest" description="Disordered" evidence="1">
    <location>
        <begin position="1"/>
        <end position="20"/>
    </location>
</feature>
<dbReference type="AlphaFoldDB" id="K0RCJ7"/>
<sequence length="65" mass="6759">SPGPNPPAGEGPQGPEKGACWGLKAKTRVDPSVARDVNGIQIRLVGLPGTRSVKKDDDIKLQDLG</sequence>
<evidence type="ECO:0000313" key="2">
    <source>
        <dbReference type="EMBL" id="EJK44187.1"/>
    </source>
</evidence>
<feature type="non-terminal residue" evidence="2">
    <location>
        <position position="1"/>
    </location>
</feature>
<evidence type="ECO:0000313" key="3">
    <source>
        <dbReference type="Proteomes" id="UP000266841"/>
    </source>
</evidence>
<dbReference type="Proteomes" id="UP000266841">
    <property type="component" value="Unassembled WGS sequence"/>
</dbReference>
<gene>
    <name evidence="2" type="ORF">THAOC_37295</name>
</gene>